<name>A0ABD1P6W1_9LAMI</name>
<gene>
    <name evidence="2" type="ORF">Fot_54866</name>
</gene>
<evidence type="ECO:0000313" key="2">
    <source>
        <dbReference type="EMBL" id="KAL2459617.1"/>
    </source>
</evidence>
<dbReference type="PANTHER" id="PTHR32387">
    <property type="entry name" value="WU:FJ29H11"/>
    <property type="match status" value="1"/>
</dbReference>
<dbReference type="NCBIfam" id="NF047352">
    <property type="entry name" value="P_loop_sacsin"/>
    <property type="match status" value="1"/>
</dbReference>
<dbReference type="EMBL" id="JBFOLJ010000022">
    <property type="protein sequence ID" value="KAL2459617.1"/>
    <property type="molecule type" value="Genomic_DNA"/>
</dbReference>
<feature type="domain" description="Sacsin/Nov" evidence="1">
    <location>
        <begin position="28"/>
        <end position="144"/>
    </location>
</feature>
<accession>A0ABD1P6W1</accession>
<dbReference type="InterPro" id="IPR052957">
    <property type="entry name" value="Auxin_embryo_med"/>
</dbReference>
<organism evidence="2 3">
    <name type="scientific">Forsythia ovata</name>
    <dbReference type="NCBI Taxonomy" id="205694"/>
    <lineage>
        <taxon>Eukaryota</taxon>
        <taxon>Viridiplantae</taxon>
        <taxon>Streptophyta</taxon>
        <taxon>Embryophyta</taxon>
        <taxon>Tracheophyta</taxon>
        <taxon>Spermatophyta</taxon>
        <taxon>Magnoliopsida</taxon>
        <taxon>eudicotyledons</taxon>
        <taxon>Gunneridae</taxon>
        <taxon>Pentapetalae</taxon>
        <taxon>asterids</taxon>
        <taxon>lamiids</taxon>
        <taxon>Lamiales</taxon>
        <taxon>Oleaceae</taxon>
        <taxon>Forsythieae</taxon>
        <taxon>Forsythia</taxon>
    </lineage>
</organism>
<dbReference type="Pfam" id="PF25794">
    <property type="entry name" value="SACS"/>
    <property type="match status" value="1"/>
</dbReference>
<evidence type="ECO:0000313" key="3">
    <source>
        <dbReference type="Proteomes" id="UP001604277"/>
    </source>
</evidence>
<reference evidence="3" key="1">
    <citation type="submission" date="2024-07" db="EMBL/GenBank/DDBJ databases">
        <title>Two chromosome-level genome assemblies of Korean endemic species Abeliophyllum distichum and Forsythia ovata (Oleaceae).</title>
        <authorList>
            <person name="Jang H."/>
        </authorList>
    </citation>
    <scope>NUCLEOTIDE SEQUENCE [LARGE SCALE GENOMIC DNA]</scope>
</reference>
<dbReference type="PANTHER" id="PTHR32387:SF3">
    <property type="entry name" value="ATP_DNA BINDING PROTEIN"/>
    <property type="match status" value="1"/>
</dbReference>
<dbReference type="Gene3D" id="3.30.565.10">
    <property type="entry name" value="Histidine kinase-like ATPase, C-terminal domain"/>
    <property type="match status" value="1"/>
</dbReference>
<protein>
    <submittedName>
        <fullName evidence="2">DNA binding</fullName>
    </submittedName>
</protein>
<evidence type="ECO:0000259" key="1">
    <source>
        <dbReference type="Pfam" id="PF25794"/>
    </source>
</evidence>
<dbReference type="Proteomes" id="UP001604277">
    <property type="component" value="Unassembled WGS sequence"/>
</dbReference>
<comment type="caution">
    <text evidence="2">The sequence shown here is derived from an EMBL/GenBank/DDBJ whole genome shotgun (WGS) entry which is preliminary data.</text>
</comment>
<sequence length="1732" mass="197561">MATPREHIEEIRRCKFSIGAGEPNPLTEDLHQAVKNLSAELYAKDVHFLMELIQNAEDNEYADGVEPSLEFVITSKDITGTGANSTLLIFNSEKGFSPKNIESVCSVGRSTKKNKRKRGYIGEKGIGFKSVFLITSQPYIFSNGYQIRFNESPCSKCNLGYIVPEWVEENPILSEIKHIYGSSYDLPTTTIILPLKPDKVKPVKQQLSSIHPELLLFLSKIKRLSVRADTMDTMTAISISSETNFITRKNIDAESFTLHLTADEKGDDFERDCSYYMWRERFPVKPENKVDKRTEVDDWVITLAFPNGKHLHRGTNNPGIGIYAFLPTEMVTNFPFIIQADFLLASSRETILLDCTWNQGILDCVPSAFINAFTSLVKASEEAPVSVMLRMFGFLPVVSSPYPLLNSVRLSIQAKLMEESIVPCESYTEQKFFHKPREVGRIMPAFWNVLKMAREQGVSLDNISSHGKYIMASAFDHKKYDHLLNFLGVDYVIDEWYPRCIRSSNLVMGVSEDLYLELLLFIAENWKSFLNTSIRDIPLLKYVGAQLSLCSINGVSQGVKIFLSESRHHISWLIDWNGEFLCANNLFFLPKLTQERIFSHSKGQMIREWLINVVKVSCVSVNGYALLLHKLLASHRKCVVTYVHFLCHSLRKNYLSKSEVDCVCSSMPLVNNYGLVKISRKRVLVPANGSSWVQLFGSNPWGNEGFVELGEDYLYSANHAGVLTGEKELVEFLKSHVSASDIPDLPPPDSKIPSFYSLLTKTNAYLLLKWIRNMKRKGICIPINFLDCIKNGSWLRVSLCGSVCCKPPSQSFLLTSSWECLLQNRSLFVDIPLVDQNFYGKEICNYKEELKTAGVMFEFGEACKYIGNHLMKLAASSTLNRGHVFSILNFIKFLRDKFLPSDIFINKIKGERWLRTSQGDRSPLGSVFYDEEWKAASQISDIPFIDRDYYGHEILSFREELKLLGVVFDFYENYKLVVENLKSPSCFMSIPAECVLLMLECKRRSWSSDKITRVLKDNVRLKTDMGYKSPAECYLFDPTWGCLLQVFNSFPLVDVQFYGERILSYRNELKNIGVLVDFEEATKAFGRVFLQQTSVSSMSKDNNIGVLVDFEEATKAFGRVFLQQTSVSSMSKDNVLLFLACYKKLKGRGYELPVALKMCIQDAKWLRTRLTDFRAPKECILFNPDWKSISSISLLPFIDDNDNYYGMGIHEYREELQSIGVAVSLHSGAKFVPSSLYLPQDPSSITTAAVYSLLECIQIFQKEQNEPLTATLSKTVAREWIKTHAGYISPDKCLLFGSDWVSTLWREDGPFIDETFYGAGISCYAKELNALGVVVEKRNGCSLLASYLDTHTNFMAIKRIYTYLNEMNWKSISKHDAKIWIPNGSDDGKWVNSDECILHDKDGLFGQQLNVLDKHYEKKLLNFFCNALEVKIYASLDDYCRLWKEWEDSGHLLSPDECIAFWVFVAKHWSSVTQKVISEKLLKLPVSCSDNVLLLSKNDVFIADDLLLKDLFEQSSSKPLFVWYPKSDFLSLPRIKLLEIYCKIGVRNLSESVQKIEPSAIDTVGPKQQLNPKETFIGRGFFKLILGFLAFLQIEAEKRHEALKVFLEATFLETPTPITVDYSLLLSSGEIINVSARKLIRWERDKSEFFMHKMDRSGGHKNLLECATYFADVVSEGLLWDKEDHIPQLAELIKLGFMVEFDEDAIGFLMKNKNLQTFFEDEEFLSSAFSSY</sequence>
<keyword evidence="3" id="KW-1185">Reference proteome</keyword>
<dbReference type="InterPro" id="IPR036890">
    <property type="entry name" value="HATPase_C_sf"/>
</dbReference>
<dbReference type="SUPFAM" id="SSF55874">
    <property type="entry name" value="ATPase domain of HSP90 chaperone/DNA topoisomerase II/histidine kinase"/>
    <property type="match status" value="1"/>
</dbReference>
<dbReference type="InterPro" id="IPR058210">
    <property type="entry name" value="SACS/Nov_dom"/>
</dbReference>
<proteinExistence type="predicted"/>